<evidence type="ECO:0000256" key="1">
    <source>
        <dbReference type="SAM" id="MobiDB-lite"/>
    </source>
</evidence>
<organism evidence="2 4">
    <name type="scientific">Medicago truncatula</name>
    <name type="common">Barrel medic</name>
    <name type="synonym">Medicago tribuloides</name>
    <dbReference type="NCBI Taxonomy" id="3880"/>
    <lineage>
        <taxon>Eukaryota</taxon>
        <taxon>Viridiplantae</taxon>
        <taxon>Streptophyta</taxon>
        <taxon>Embryophyta</taxon>
        <taxon>Tracheophyta</taxon>
        <taxon>Spermatophyta</taxon>
        <taxon>Magnoliopsida</taxon>
        <taxon>eudicotyledons</taxon>
        <taxon>Gunneridae</taxon>
        <taxon>Pentapetalae</taxon>
        <taxon>rosids</taxon>
        <taxon>fabids</taxon>
        <taxon>Fabales</taxon>
        <taxon>Fabaceae</taxon>
        <taxon>Papilionoideae</taxon>
        <taxon>50 kb inversion clade</taxon>
        <taxon>NPAAA clade</taxon>
        <taxon>Hologalegina</taxon>
        <taxon>IRL clade</taxon>
        <taxon>Trifolieae</taxon>
        <taxon>Medicago</taxon>
    </lineage>
</organism>
<accession>G7LCV5</accession>
<proteinExistence type="predicted"/>
<reference evidence="3" key="3">
    <citation type="submission" date="2015-04" db="UniProtKB">
        <authorList>
            <consortium name="EnsemblPlants"/>
        </authorList>
    </citation>
    <scope>IDENTIFICATION</scope>
    <source>
        <strain evidence="3">cv. Jemalong A17</strain>
    </source>
</reference>
<dbReference type="AlphaFoldDB" id="G7LCV5"/>
<evidence type="ECO:0000313" key="3">
    <source>
        <dbReference type="EnsemblPlants" id="AET02980"/>
    </source>
</evidence>
<feature type="region of interest" description="Disordered" evidence="1">
    <location>
        <begin position="357"/>
        <end position="384"/>
    </location>
</feature>
<gene>
    <name evidence="2" type="ordered locus">MTR_8g060470</name>
</gene>
<name>G7LCV5_MEDTR</name>
<dbReference type="Proteomes" id="UP000002051">
    <property type="component" value="Chromosome 8"/>
</dbReference>
<sequence length="494" mass="55734">MVVVRECDEKGIELVPSNPLDRQKLRLQCLKHATRKNGLIDWEVYDSTYFSHMNFSDISSESDCSESDDSDCVLLYSTSGNSLGKEIVANSPSKMVRGKGIRLACHESDTECFSDDVQRYDSAYNDQAKVNFFRSKLSVSSTKREEDIVLAPCPAGEKVCTMRPKGVKEIFHMYDAVLEEFWVKIPFTLFEMDVLRLLNVAPTQIHPNSWAFIRGTKGVDKGSWVPISAHPGKQLFPAFASNFKRDWKKSFLRVQSSKDSLVNVASVEGEVRFPIGWTATPLAVSGYDYQKMTPYEQEVVGFLDRMLHTDIRKLLNKEGDSEDLELYLLPMLPLSGKERRKYLEALKEKHATGEHISSDPAGVILRKGTKKRENVASSEPGAGEVDTVPEKIVEGEVTVNEVNDLTVSPQKKKMKTARKGGERALSVEADAAFEASFWHHDFNYRRYMEENVPFSAVDKDAAFHGKFDELVQDAGTSTLRTLLYIQSMEKKHEA</sequence>
<reference evidence="2 4" key="1">
    <citation type="journal article" date="2011" name="Nature">
        <title>The Medicago genome provides insight into the evolution of rhizobial symbioses.</title>
        <authorList>
            <person name="Young N.D."/>
            <person name="Debelle F."/>
            <person name="Oldroyd G.E."/>
            <person name="Geurts R."/>
            <person name="Cannon S.B."/>
            <person name="Udvardi M.K."/>
            <person name="Benedito V.A."/>
            <person name="Mayer K.F."/>
            <person name="Gouzy J."/>
            <person name="Schoof H."/>
            <person name="Van de Peer Y."/>
            <person name="Proost S."/>
            <person name="Cook D.R."/>
            <person name="Meyers B.C."/>
            <person name="Spannagl M."/>
            <person name="Cheung F."/>
            <person name="De Mita S."/>
            <person name="Krishnakumar V."/>
            <person name="Gundlach H."/>
            <person name="Zhou S."/>
            <person name="Mudge J."/>
            <person name="Bharti A.K."/>
            <person name="Murray J.D."/>
            <person name="Naoumkina M.A."/>
            <person name="Rosen B."/>
            <person name="Silverstein K.A."/>
            <person name="Tang H."/>
            <person name="Rombauts S."/>
            <person name="Zhao P.X."/>
            <person name="Zhou P."/>
            <person name="Barbe V."/>
            <person name="Bardou P."/>
            <person name="Bechner M."/>
            <person name="Bellec A."/>
            <person name="Berger A."/>
            <person name="Berges H."/>
            <person name="Bidwell S."/>
            <person name="Bisseling T."/>
            <person name="Choisne N."/>
            <person name="Couloux A."/>
            <person name="Denny R."/>
            <person name="Deshpande S."/>
            <person name="Dai X."/>
            <person name="Doyle J.J."/>
            <person name="Dudez A.M."/>
            <person name="Farmer A.D."/>
            <person name="Fouteau S."/>
            <person name="Franken C."/>
            <person name="Gibelin C."/>
            <person name="Gish J."/>
            <person name="Goldstein S."/>
            <person name="Gonzalez A.J."/>
            <person name="Green P.J."/>
            <person name="Hallab A."/>
            <person name="Hartog M."/>
            <person name="Hua A."/>
            <person name="Humphray S.J."/>
            <person name="Jeong D.H."/>
            <person name="Jing Y."/>
            <person name="Jocker A."/>
            <person name="Kenton S.M."/>
            <person name="Kim D.J."/>
            <person name="Klee K."/>
            <person name="Lai H."/>
            <person name="Lang C."/>
            <person name="Lin S."/>
            <person name="Macmil S.L."/>
            <person name="Magdelenat G."/>
            <person name="Matthews L."/>
            <person name="McCorrison J."/>
            <person name="Monaghan E.L."/>
            <person name="Mun J.H."/>
            <person name="Najar F.Z."/>
            <person name="Nicholson C."/>
            <person name="Noirot C."/>
            <person name="O'Bleness M."/>
            <person name="Paule C.R."/>
            <person name="Poulain J."/>
            <person name="Prion F."/>
            <person name="Qin B."/>
            <person name="Qu C."/>
            <person name="Retzel E.F."/>
            <person name="Riddle C."/>
            <person name="Sallet E."/>
            <person name="Samain S."/>
            <person name="Samson N."/>
            <person name="Sanders I."/>
            <person name="Saurat O."/>
            <person name="Scarpelli C."/>
            <person name="Schiex T."/>
            <person name="Segurens B."/>
            <person name="Severin A.J."/>
            <person name="Sherrier D.J."/>
            <person name="Shi R."/>
            <person name="Sims S."/>
            <person name="Singer S.R."/>
            <person name="Sinharoy S."/>
            <person name="Sterck L."/>
            <person name="Viollet A."/>
            <person name="Wang B.B."/>
            <person name="Wang K."/>
            <person name="Wang M."/>
            <person name="Wang X."/>
            <person name="Warfsmann J."/>
            <person name="Weissenbach J."/>
            <person name="White D.D."/>
            <person name="White J.D."/>
            <person name="Wiley G.B."/>
            <person name="Wincker P."/>
            <person name="Xing Y."/>
            <person name="Yang L."/>
            <person name="Yao Z."/>
            <person name="Ying F."/>
            <person name="Zhai J."/>
            <person name="Zhou L."/>
            <person name="Zuber A."/>
            <person name="Denarie J."/>
            <person name="Dixon R.A."/>
            <person name="May G.D."/>
            <person name="Schwartz D.C."/>
            <person name="Rogers J."/>
            <person name="Quetier F."/>
            <person name="Town C.D."/>
            <person name="Roe B.A."/>
        </authorList>
    </citation>
    <scope>NUCLEOTIDE SEQUENCE [LARGE SCALE GENOMIC DNA]</scope>
    <source>
        <strain evidence="2">A17</strain>
        <strain evidence="3 4">cv. Jemalong A17</strain>
    </source>
</reference>
<accession>A0A0C3Y137</accession>
<evidence type="ECO:0000313" key="4">
    <source>
        <dbReference type="Proteomes" id="UP000002051"/>
    </source>
</evidence>
<dbReference type="EMBL" id="CM001224">
    <property type="protein sequence ID" value="AET02980.2"/>
    <property type="molecule type" value="Genomic_DNA"/>
</dbReference>
<evidence type="ECO:0000313" key="2">
    <source>
        <dbReference type="EMBL" id="AET02980.2"/>
    </source>
</evidence>
<dbReference type="PaxDb" id="3880-AET02980"/>
<dbReference type="PANTHER" id="PTHR31099">
    <property type="entry name" value="OS06G0165300 PROTEIN"/>
    <property type="match status" value="1"/>
</dbReference>
<dbReference type="PANTHER" id="PTHR31099:SF28">
    <property type="entry name" value="F5J5.12"/>
    <property type="match status" value="1"/>
</dbReference>
<dbReference type="EnsemblPlants" id="AET02980">
    <property type="protein sequence ID" value="AET02980"/>
    <property type="gene ID" value="MTR_8g060470"/>
</dbReference>
<dbReference type="HOGENOM" id="CLU_037066_0_0_1"/>
<protein>
    <submittedName>
        <fullName evidence="2 3">Uncharacterized protein</fullName>
    </submittedName>
</protein>
<keyword evidence="4" id="KW-1185">Reference proteome</keyword>
<reference evidence="2 4" key="2">
    <citation type="journal article" date="2014" name="BMC Genomics">
        <title>An improved genome release (version Mt4.0) for the model legume Medicago truncatula.</title>
        <authorList>
            <person name="Tang H."/>
            <person name="Krishnakumar V."/>
            <person name="Bidwell S."/>
            <person name="Rosen B."/>
            <person name="Chan A."/>
            <person name="Zhou S."/>
            <person name="Gentzbittel L."/>
            <person name="Childs K.L."/>
            <person name="Yandell M."/>
            <person name="Gundlach H."/>
            <person name="Mayer K.F."/>
            <person name="Schwartz D.C."/>
            <person name="Town C.D."/>
        </authorList>
    </citation>
    <scope>GENOME REANNOTATION</scope>
    <source>
        <strain evidence="3 4">cv. Jemalong A17</strain>
    </source>
</reference>